<dbReference type="AlphaFoldDB" id="A0A2T0ZYK8"/>
<evidence type="ECO:0000313" key="3">
    <source>
        <dbReference type="Proteomes" id="UP000237718"/>
    </source>
</evidence>
<dbReference type="EMBL" id="PVUF01000047">
    <property type="protein sequence ID" value="PRZ41442.1"/>
    <property type="molecule type" value="Genomic_DNA"/>
</dbReference>
<gene>
    <name evidence="2" type="ORF">CLV89_1476</name>
</gene>
<accession>A0A2T0ZYK8</accession>
<reference evidence="2 3" key="1">
    <citation type="submission" date="2018-03" db="EMBL/GenBank/DDBJ databases">
        <title>Genomic Encyclopedia of Archaeal and Bacterial Type Strains, Phase II (KMG-II): from individual species to whole genera.</title>
        <authorList>
            <person name="Goeker M."/>
        </authorList>
    </citation>
    <scope>NUCLEOTIDE SEQUENCE [LARGE SCALE GENOMIC DNA]</scope>
    <source>
        <strain evidence="2 3">DSM 25328</strain>
    </source>
</reference>
<comment type="caution">
    <text evidence="2">The sequence shown here is derived from an EMBL/GenBank/DDBJ whole genome shotgun (WGS) entry which is preliminary data.</text>
</comment>
<evidence type="ECO:0000256" key="1">
    <source>
        <dbReference type="SAM" id="MobiDB-lite"/>
    </source>
</evidence>
<evidence type="ECO:0000313" key="2">
    <source>
        <dbReference type="EMBL" id="PRZ41442.1"/>
    </source>
</evidence>
<protein>
    <submittedName>
        <fullName evidence="2">Uncharacterized protein</fullName>
    </submittedName>
</protein>
<feature type="compositionally biased region" description="Polar residues" evidence="1">
    <location>
        <begin position="8"/>
        <end position="24"/>
    </location>
</feature>
<organism evidence="2 3">
    <name type="scientific">Tritonibacter scottomollicae</name>
    <name type="common">Epibacterium scottomollicae</name>
    <dbReference type="NCBI Taxonomy" id="483013"/>
    <lineage>
        <taxon>Bacteria</taxon>
        <taxon>Pseudomonadati</taxon>
        <taxon>Pseudomonadota</taxon>
        <taxon>Alphaproteobacteria</taxon>
        <taxon>Rhodobacterales</taxon>
        <taxon>Paracoccaceae</taxon>
        <taxon>Tritonibacter</taxon>
    </lineage>
</organism>
<proteinExistence type="predicted"/>
<name>A0A2T0ZYK8_TRISK</name>
<sequence length="76" mass="8635">MSRAVHKTIQQPKNPGSMISSTDQPLTVGDIRDAIAYVDDDVEISFGSTLAGDVLRFYRFKWRGDMLLQMELNEEE</sequence>
<dbReference type="RefSeq" id="WP_133166786.1">
    <property type="nucleotide sequence ID" value="NZ_PVUF01000047.1"/>
</dbReference>
<feature type="region of interest" description="Disordered" evidence="1">
    <location>
        <begin position="1"/>
        <end position="24"/>
    </location>
</feature>
<dbReference type="OrthoDB" id="8099190at2"/>
<dbReference type="Proteomes" id="UP000237718">
    <property type="component" value="Unassembled WGS sequence"/>
</dbReference>